<organism evidence="3 4">
    <name type="scientific">Humibacillus xanthopallidus</name>
    <dbReference type="NCBI Taxonomy" id="412689"/>
    <lineage>
        <taxon>Bacteria</taxon>
        <taxon>Bacillati</taxon>
        <taxon>Actinomycetota</taxon>
        <taxon>Actinomycetes</taxon>
        <taxon>Micrococcales</taxon>
        <taxon>Intrasporangiaceae</taxon>
        <taxon>Humibacillus</taxon>
    </lineage>
</organism>
<protein>
    <submittedName>
        <fullName evidence="3">Uncharacterized protein</fullName>
    </submittedName>
</protein>
<dbReference type="EMBL" id="VFQF01000002">
    <property type="protein sequence ID" value="TQN46723.1"/>
    <property type="molecule type" value="Genomic_DNA"/>
</dbReference>
<accession>A0A543PRL5</accession>
<dbReference type="PROSITE" id="PS51257">
    <property type="entry name" value="PROKAR_LIPOPROTEIN"/>
    <property type="match status" value="1"/>
</dbReference>
<dbReference type="AlphaFoldDB" id="A0A543PRL5"/>
<feature type="region of interest" description="Disordered" evidence="1">
    <location>
        <begin position="31"/>
        <end position="70"/>
    </location>
</feature>
<evidence type="ECO:0000313" key="3">
    <source>
        <dbReference type="EMBL" id="TQN46723.1"/>
    </source>
</evidence>
<keyword evidence="2" id="KW-0732">Signal</keyword>
<name>A0A543PRL5_9MICO</name>
<dbReference type="Proteomes" id="UP000320085">
    <property type="component" value="Unassembled WGS sequence"/>
</dbReference>
<gene>
    <name evidence="3" type="ORF">FHX52_3452</name>
</gene>
<reference evidence="3 4" key="1">
    <citation type="submission" date="2019-06" db="EMBL/GenBank/DDBJ databases">
        <title>Sequencing the genomes of 1000 actinobacteria strains.</title>
        <authorList>
            <person name="Klenk H.-P."/>
        </authorList>
    </citation>
    <scope>NUCLEOTIDE SEQUENCE [LARGE SCALE GENOMIC DNA]</scope>
    <source>
        <strain evidence="3 4">DSM 21776</strain>
    </source>
</reference>
<feature type="compositionally biased region" description="Low complexity" evidence="1">
    <location>
        <begin position="37"/>
        <end position="64"/>
    </location>
</feature>
<evidence type="ECO:0000256" key="2">
    <source>
        <dbReference type="SAM" id="SignalP"/>
    </source>
</evidence>
<proteinExistence type="predicted"/>
<feature type="signal peptide" evidence="2">
    <location>
        <begin position="1"/>
        <end position="35"/>
    </location>
</feature>
<feature type="chain" id="PRO_5039049644" evidence="2">
    <location>
        <begin position="36"/>
        <end position="212"/>
    </location>
</feature>
<evidence type="ECO:0000256" key="1">
    <source>
        <dbReference type="SAM" id="MobiDB-lite"/>
    </source>
</evidence>
<comment type="caution">
    <text evidence="3">The sequence shown here is derived from an EMBL/GenBank/DDBJ whole genome shotgun (WGS) entry which is preliminary data.</text>
</comment>
<sequence length="212" mass="21322">MTSELRKPTQAAATVTAGILVAVLGACGSAGPGSAGGAPTTATATTVTVPTSTSSPTSPTSTSSPVPPAVPGYAYGDIEAGSALPGMTQALVDSINQSTPGFVTGHSDHRVLKDGEHVLNLLLLQVDMAAAGDLQRPQFVEGLLLWAVGSAVPEFSELTVAGQWVGAAHVTVDGEARAAMVWPGHDTIALVVSRSQPEAEAFLAGLIKASTR</sequence>
<evidence type="ECO:0000313" key="4">
    <source>
        <dbReference type="Proteomes" id="UP000320085"/>
    </source>
</evidence>